<gene>
    <name evidence="6" type="ORF">CRM94_16825</name>
    <name evidence="5" type="ORF">DM48_7963</name>
    <name evidence="7" type="ORF">NYZ96_35945</name>
</gene>
<sequence>MDMPASPGVSTQCHKVGKVLAIVGDKWTVMIVRVLIDQPRRFNEIKRTIGGISQQMLTRTLKALERDGMVSRTVYPTVPPQVEYALTQLGQSLAVPVRALGAWAGEHLDEIENNRARYDQDKHARATRRGSGQA</sequence>
<evidence type="ECO:0000313" key="6">
    <source>
        <dbReference type="EMBL" id="PEH40679.1"/>
    </source>
</evidence>
<dbReference type="GO" id="GO:0003677">
    <property type="term" value="F:DNA binding"/>
    <property type="evidence" value="ECO:0007669"/>
    <property type="project" value="UniProtKB-KW"/>
</dbReference>
<dbReference type="Proteomes" id="UP000220629">
    <property type="component" value="Unassembled WGS sequence"/>
</dbReference>
<proteinExistence type="predicted"/>
<evidence type="ECO:0000313" key="5">
    <source>
        <dbReference type="EMBL" id="KGC20231.1"/>
    </source>
</evidence>
<dbReference type="PANTHER" id="PTHR33204:SF39">
    <property type="entry name" value="TRANSCRIPTIONAL REGULATORY PROTEIN"/>
    <property type="match status" value="1"/>
</dbReference>
<reference evidence="9" key="3">
    <citation type="submission" date="2017-09" db="EMBL/GenBank/DDBJ databases">
        <title>FDA dAtabase for Regulatory Grade micrObial Sequences (FDA-ARGOS): Supporting development and validation of Infectious Disease Dx tests.</title>
        <authorList>
            <person name="Minogue T."/>
            <person name="Wolcott M."/>
            <person name="Wasieloski L."/>
            <person name="Aguilar W."/>
            <person name="Moore D."/>
            <person name="Tallon L."/>
            <person name="Sadzewicz L."/>
            <person name="Ott S."/>
            <person name="Zhao X."/>
            <person name="Nagaraj S."/>
            <person name="Vavikolanu K."/>
            <person name="Aluvathingal J."/>
            <person name="Nadendla S."/>
            <person name="Sichtig H."/>
        </authorList>
    </citation>
    <scope>NUCLEOTIDE SEQUENCE [LARGE SCALE GENOMIC DNA]</scope>
    <source>
        <strain evidence="9">FDAARGOS_390</strain>
    </source>
</reference>
<dbReference type="Pfam" id="PF01638">
    <property type="entry name" value="HxlR"/>
    <property type="match status" value="1"/>
</dbReference>
<keyword evidence="7" id="KW-0614">Plasmid</keyword>
<dbReference type="EMBL" id="CP104217">
    <property type="protein sequence ID" value="UWX75419.1"/>
    <property type="molecule type" value="Genomic_DNA"/>
</dbReference>
<accession>A0A095FR87</accession>
<feature type="domain" description="HTH hxlR-type" evidence="4">
    <location>
        <begin position="13"/>
        <end position="112"/>
    </location>
</feature>
<dbReference type="PANTHER" id="PTHR33204">
    <property type="entry name" value="TRANSCRIPTIONAL REGULATOR, MARR FAMILY"/>
    <property type="match status" value="1"/>
</dbReference>
<dbReference type="InterPro" id="IPR002577">
    <property type="entry name" value="HTH_HxlR"/>
</dbReference>
<dbReference type="InterPro" id="IPR036390">
    <property type="entry name" value="WH_DNA-bd_sf"/>
</dbReference>
<keyword evidence="3" id="KW-0804">Transcription</keyword>
<reference evidence="5 8" key="1">
    <citation type="submission" date="2014-04" db="EMBL/GenBank/DDBJ databases">
        <authorList>
            <person name="Bishop-Lilly K.A."/>
            <person name="Broomall S.M."/>
            <person name="Chain P.S."/>
            <person name="Chertkov O."/>
            <person name="Coyne S.R."/>
            <person name="Daligault H.E."/>
            <person name="Davenport K.W."/>
            <person name="Erkkila T."/>
            <person name="Frey K.G."/>
            <person name="Gibbons H.S."/>
            <person name="Gu W."/>
            <person name="Jaissle J."/>
            <person name="Johnson S.L."/>
            <person name="Koroleva G.I."/>
            <person name="Ladner J.T."/>
            <person name="Lo C.-C."/>
            <person name="Minogue T.D."/>
            <person name="Munk C."/>
            <person name="Palacios G.F."/>
            <person name="Redden C.L."/>
            <person name="Rosenzweig C.N."/>
            <person name="Scholz M.B."/>
            <person name="Teshima H."/>
            <person name="Xu Y."/>
        </authorList>
    </citation>
    <scope>NUCLEOTIDE SEQUENCE [LARGE SCALE GENOMIC DNA]</scope>
    <source>
        <strain evidence="8">gladioli</strain>
        <strain evidence="5">Gladioli</strain>
    </source>
</reference>
<dbReference type="SUPFAM" id="SSF46785">
    <property type="entry name" value="Winged helix' DNA-binding domain"/>
    <property type="match status" value="1"/>
</dbReference>
<evidence type="ECO:0000259" key="4">
    <source>
        <dbReference type="PROSITE" id="PS51118"/>
    </source>
</evidence>
<dbReference type="OrthoDB" id="9807069at2"/>
<dbReference type="PROSITE" id="PS51118">
    <property type="entry name" value="HTH_HXLR"/>
    <property type="match status" value="1"/>
</dbReference>
<dbReference type="EMBL" id="JPGG01000012">
    <property type="protein sequence ID" value="KGC20231.1"/>
    <property type="molecule type" value="Genomic_DNA"/>
</dbReference>
<dbReference type="Gene3D" id="1.10.10.10">
    <property type="entry name" value="Winged helix-like DNA-binding domain superfamily/Winged helix DNA-binding domain"/>
    <property type="match status" value="1"/>
</dbReference>
<reference evidence="6" key="2">
    <citation type="submission" date="2017-09" db="EMBL/GenBank/DDBJ databases">
        <title>FDA dAtabase for Regulatory Grade micrObial Sequences (FDA-ARGOS): Supporting development and validation of Infectious Disease Dx tests.</title>
        <authorList>
            <person name="Minogue T."/>
            <person name="Wolcott M."/>
            <person name="Wasieloski L."/>
            <person name="Aguilar W."/>
            <person name="Moore D."/>
            <person name="Tallon L.J."/>
            <person name="Sadzewicz L."/>
            <person name="Ott S."/>
            <person name="Zhao X."/>
            <person name="Nagaraj S."/>
            <person name="Vavikolanu K."/>
            <person name="Aluvathingal J."/>
            <person name="Nadendla S."/>
            <person name="Sichtig H."/>
        </authorList>
    </citation>
    <scope>NUCLEOTIDE SEQUENCE</scope>
    <source>
        <strain evidence="6">FDAARGOS_390</strain>
    </source>
</reference>
<evidence type="ECO:0000256" key="2">
    <source>
        <dbReference type="ARBA" id="ARBA00023125"/>
    </source>
</evidence>
<keyword evidence="2" id="KW-0238">DNA-binding</keyword>
<evidence type="ECO:0000313" key="9">
    <source>
        <dbReference type="Proteomes" id="UP000220629"/>
    </source>
</evidence>
<organism evidence="6 9">
    <name type="scientific">Burkholderia gladioli</name>
    <name type="common">Pseudomonas marginata</name>
    <name type="synonym">Phytomonas marginata</name>
    <dbReference type="NCBI Taxonomy" id="28095"/>
    <lineage>
        <taxon>Bacteria</taxon>
        <taxon>Pseudomonadati</taxon>
        <taxon>Pseudomonadota</taxon>
        <taxon>Betaproteobacteria</taxon>
        <taxon>Burkholderiales</taxon>
        <taxon>Burkholderiaceae</taxon>
        <taxon>Burkholderia</taxon>
    </lineage>
</organism>
<dbReference type="Proteomes" id="UP000029590">
    <property type="component" value="Unassembled WGS sequence"/>
</dbReference>
<evidence type="ECO:0000256" key="3">
    <source>
        <dbReference type="ARBA" id="ARBA00023163"/>
    </source>
</evidence>
<evidence type="ECO:0000313" key="10">
    <source>
        <dbReference type="Proteomes" id="UP001059745"/>
    </source>
</evidence>
<evidence type="ECO:0000313" key="7">
    <source>
        <dbReference type="EMBL" id="UWX75419.1"/>
    </source>
</evidence>
<evidence type="ECO:0000313" key="8">
    <source>
        <dbReference type="Proteomes" id="UP000029590"/>
    </source>
</evidence>
<dbReference type="EMBL" id="PDDY01000002">
    <property type="protein sequence ID" value="PEH40679.1"/>
    <property type="molecule type" value="Genomic_DNA"/>
</dbReference>
<dbReference type="Proteomes" id="UP001059745">
    <property type="component" value="Plasmid unnamed2"/>
</dbReference>
<reference evidence="7" key="4">
    <citation type="submission" date="2022-09" db="EMBL/GenBank/DDBJ databases">
        <title>Genomic of Burkholderia gladioli.</title>
        <authorList>
            <person name="Wu H."/>
        </authorList>
    </citation>
    <scope>NUCLEOTIDE SEQUENCE</scope>
    <source>
        <strain evidence="7">ZN-S4</strain>
        <plasmid evidence="7">unnamed2</plasmid>
    </source>
</reference>
<keyword evidence="1" id="KW-0805">Transcription regulation</keyword>
<protein>
    <submittedName>
        <fullName evidence="6 7">Transcriptional regulator</fullName>
    </submittedName>
    <submittedName>
        <fullName evidence="5">HxlR-like helix-turn-helix family protein</fullName>
    </submittedName>
</protein>
<dbReference type="AlphaFoldDB" id="A0A095FR87"/>
<name>A0A095FR87_BURGA</name>
<dbReference type="InterPro" id="IPR036388">
    <property type="entry name" value="WH-like_DNA-bd_sf"/>
</dbReference>
<dbReference type="RefSeq" id="WP_036057603.1">
    <property type="nucleotide sequence ID" value="NZ_CADEQK010000044.1"/>
</dbReference>
<geneLocation type="plasmid" evidence="7 10">
    <name>unnamed2</name>
</geneLocation>
<evidence type="ECO:0000256" key="1">
    <source>
        <dbReference type="ARBA" id="ARBA00023015"/>
    </source>
</evidence>